<dbReference type="AlphaFoldDB" id="A0AAV3XGA6"/>
<reference evidence="1" key="1">
    <citation type="submission" date="2019-10" db="EMBL/GenBank/DDBJ databases">
        <title>Draft genome sequece of Microseira wollei NIES-4236.</title>
        <authorList>
            <person name="Yamaguchi H."/>
            <person name="Suzuki S."/>
            <person name="Kawachi M."/>
        </authorList>
    </citation>
    <scope>NUCLEOTIDE SEQUENCE</scope>
    <source>
        <strain evidence="1">NIES-4236</strain>
    </source>
</reference>
<gene>
    <name evidence="1" type="ORF">MiSe_52800</name>
</gene>
<organism evidence="1 2">
    <name type="scientific">Microseira wollei NIES-4236</name>
    <dbReference type="NCBI Taxonomy" id="2530354"/>
    <lineage>
        <taxon>Bacteria</taxon>
        <taxon>Bacillati</taxon>
        <taxon>Cyanobacteriota</taxon>
        <taxon>Cyanophyceae</taxon>
        <taxon>Oscillatoriophycideae</taxon>
        <taxon>Aerosakkonematales</taxon>
        <taxon>Aerosakkonemataceae</taxon>
        <taxon>Microseira</taxon>
    </lineage>
</organism>
<dbReference type="EMBL" id="BLAY01000091">
    <property type="protein sequence ID" value="GET40471.1"/>
    <property type="molecule type" value="Genomic_DNA"/>
</dbReference>
<protein>
    <submittedName>
        <fullName evidence="1">Uncharacterized protein</fullName>
    </submittedName>
</protein>
<keyword evidence="2" id="KW-1185">Reference proteome</keyword>
<accession>A0AAV3XGA6</accession>
<sequence length="84" mass="9782">MIGILVSLAMNQMIQTLSLSEDPNQKEINSFYSYIAQKAQDRVNDYSLEKIDEILTNLSLAREIYAQTDRALFLVIERENKKQR</sequence>
<proteinExistence type="predicted"/>
<name>A0AAV3XGA6_9CYAN</name>
<evidence type="ECO:0000313" key="2">
    <source>
        <dbReference type="Proteomes" id="UP001050975"/>
    </source>
</evidence>
<dbReference type="Proteomes" id="UP001050975">
    <property type="component" value="Unassembled WGS sequence"/>
</dbReference>
<comment type="caution">
    <text evidence="1">The sequence shown here is derived from an EMBL/GenBank/DDBJ whole genome shotgun (WGS) entry which is preliminary data.</text>
</comment>
<evidence type="ECO:0000313" key="1">
    <source>
        <dbReference type="EMBL" id="GET40471.1"/>
    </source>
</evidence>